<protein>
    <recommendedName>
        <fullName evidence="5">SnoaL-like domain-containing protein</fullName>
    </recommendedName>
</protein>
<name>A0A8T0R6M3_PANVG</name>
<keyword evidence="2" id="KW-0472">Membrane</keyword>
<reference evidence="3" key="1">
    <citation type="submission" date="2020-05" db="EMBL/GenBank/DDBJ databases">
        <title>WGS assembly of Panicum virgatum.</title>
        <authorList>
            <person name="Lovell J.T."/>
            <person name="Jenkins J."/>
            <person name="Shu S."/>
            <person name="Juenger T.E."/>
            <person name="Schmutz J."/>
        </authorList>
    </citation>
    <scope>NUCLEOTIDE SEQUENCE</scope>
    <source>
        <strain evidence="3">AP13</strain>
    </source>
</reference>
<evidence type="ECO:0000256" key="1">
    <source>
        <dbReference type="SAM" id="MobiDB-lite"/>
    </source>
</evidence>
<dbReference type="AlphaFoldDB" id="A0A8T0R6M3"/>
<dbReference type="SUPFAM" id="SSF54427">
    <property type="entry name" value="NTF2-like"/>
    <property type="match status" value="1"/>
</dbReference>
<dbReference type="PANTHER" id="PTHR33698:SF1">
    <property type="entry name" value="NUCLEAR TRANSPORT FACTOR 2 (NTF2) FAMILY PROTEIN"/>
    <property type="match status" value="1"/>
</dbReference>
<sequence length="341" mass="38848">MRLGYIQRKQSLASHPRQHSSSMDDAMQYYLFLNHQASKLVQLKALHITAPTPPDSGRQASKETNAMNSTLPSISFQSPCFKLQSAPRLRLRPPRRQETGGAHTRKPGLPLKPVYAALGPDRNGGLNNPDRRGATLPSSPLSDVVQEFYSSLNEKNSKRLDKLIAPDCVIEDTAYYKPLDVKYTHIYFKRLMESMGKNVKFAIDEVCQGAEHTAAVMWHLEWNGYTIPFTKGCSFYICSENGEVLLTRKVHIFDESPLKPGKWALEILNIVTNLLNMFPKIAEGFLKDPEAVVQPFVKLYKFYVEPFILPFLAYYTHFWTFVARGLTVVLHILYNLIKRLI</sequence>
<dbReference type="OrthoDB" id="1886670at2759"/>
<dbReference type="PANTHER" id="PTHR33698">
    <property type="entry name" value="NUCLEAR TRANSPORT FACTOR 2 (NTF2)-LIKE PROTEIN"/>
    <property type="match status" value="1"/>
</dbReference>
<comment type="caution">
    <text evidence="3">The sequence shown here is derived from an EMBL/GenBank/DDBJ whole genome shotgun (WGS) entry which is preliminary data.</text>
</comment>
<dbReference type="Gene3D" id="3.10.450.50">
    <property type="match status" value="1"/>
</dbReference>
<feature type="region of interest" description="Disordered" evidence="1">
    <location>
        <begin position="91"/>
        <end position="138"/>
    </location>
</feature>
<organism evidence="3 4">
    <name type="scientific">Panicum virgatum</name>
    <name type="common">Blackwell switchgrass</name>
    <dbReference type="NCBI Taxonomy" id="38727"/>
    <lineage>
        <taxon>Eukaryota</taxon>
        <taxon>Viridiplantae</taxon>
        <taxon>Streptophyta</taxon>
        <taxon>Embryophyta</taxon>
        <taxon>Tracheophyta</taxon>
        <taxon>Spermatophyta</taxon>
        <taxon>Magnoliopsida</taxon>
        <taxon>Liliopsida</taxon>
        <taxon>Poales</taxon>
        <taxon>Poaceae</taxon>
        <taxon>PACMAD clade</taxon>
        <taxon>Panicoideae</taxon>
        <taxon>Panicodae</taxon>
        <taxon>Paniceae</taxon>
        <taxon>Panicinae</taxon>
        <taxon>Panicum</taxon>
        <taxon>Panicum sect. Hiantes</taxon>
    </lineage>
</organism>
<evidence type="ECO:0008006" key="5">
    <source>
        <dbReference type="Google" id="ProtNLM"/>
    </source>
</evidence>
<dbReference type="InterPro" id="IPR032710">
    <property type="entry name" value="NTF2-like_dom_sf"/>
</dbReference>
<keyword evidence="4" id="KW-1185">Reference proteome</keyword>
<gene>
    <name evidence="3" type="ORF">PVAP13_6KG266976</name>
</gene>
<dbReference type="EMBL" id="CM029047">
    <property type="protein sequence ID" value="KAG2580890.1"/>
    <property type="molecule type" value="Genomic_DNA"/>
</dbReference>
<dbReference type="Proteomes" id="UP000823388">
    <property type="component" value="Chromosome 6K"/>
</dbReference>
<evidence type="ECO:0000313" key="4">
    <source>
        <dbReference type="Proteomes" id="UP000823388"/>
    </source>
</evidence>
<evidence type="ECO:0000313" key="3">
    <source>
        <dbReference type="EMBL" id="KAG2580890.1"/>
    </source>
</evidence>
<feature type="transmembrane region" description="Helical" evidence="2">
    <location>
        <begin position="318"/>
        <end position="337"/>
    </location>
</feature>
<keyword evidence="2" id="KW-0812">Transmembrane</keyword>
<proteinExistence type="predicted"/>
<feature type="region of interest" description="Disordered" evidence="1">
    <location>
        <begin position="1"/>
        <end position="20"/>
    </location>
</feature>
<evidence type="ECO:0000256" key="2">
    <source>
        <dbReference type="SAM" id="Phobius"/>
    </source>
</evidence>
<feature type="compositionally biased region" description="Polar residues" evidence="1">
    <location>
        <begin position="8"/>
        <end position="20"/>
    </location>
</feature>
<keyword evidence="2" id="KW-1133">Transmembrane helix</keyword>
<accession>A0A8T0R6M3</accession>